<sequence length="209" mass="23364">MRLITDILRFLWNLFDYIILLQMGRTYLSRFREFSHNERDVSGWRTQQQREWDRLSTALALLTTMSAAILSITPHAPALATALWLGGAGLSACGLFIVNYFPFKSFSIRNDVMIKIVREDNHYINTTLLAAAVASPVIMTLWSAILFIVGTIDYIIEIPLGGTQYILLALIPIGLGLVAVTATLTVGRVIGKRVETQLDLSDKEMSPTF</sequence>
<feature type="transmembrane region" description="Helical" evidence="1">
    <location>
        <begin position="82"/>
        <end position="102"/>
    </location>
</feature>
<protein>
    <submittedName>
        <fullName evidence="2">Uncharacterized protein</fullName>
    </submittedName>
</protein>
<reference evidence="2 3" key="1">
    <citation type="submission" date="2014-04" db="EMBL/GenBank/DDBJ databases">
        <authorList>
            <consortium name="DOE Joint Genome Institute"/>
            <person name="Kuo A."/>
            <person name="Tarkka M."/>
            <person name="Buscot F."/>
            <person name="Kohler A."/>
            <person name="Nagy L.G."/>
            <person name="Floudas D."/>
            <person name="Copeland A."/>
            <person name="Barry K.W."/>
            <person name="Cichocki N."/>
            <person name="Veneault-Fourrey C."/>
            <person name="LaButti K."/>
            <person name="Lindquist E.A."/>
            <person name="Lipzen A."/>
            <person name="Lundell T."/>
            <person name="Morin E."/>
            <person name="Murat C."/>
            <person name="Sun H."/>
            <person name="Tunlid A."/>
            <person name="Henrissat B."/>
            <person name="Grigoriev I.V."/>
            <person name="Hibbett D.S."/>
            <person name="Martin F."/>
            <person name="Nordberg H.P."/>
            <person name="Cantor M.N."/>
            <person name="Hua S.X."/>
        </authorList>
    </citation>
    <scope>NUCLEOTIDE SEQUENCE [LARGE SCALE GENOMIC DNA]</scope>
    <source>
        <strain evidence="2 3">F 1598</strain>
    </source>
</reference>
<evidence type="ECO:0000313" key="2">
    <source>
        <dbReference type="EMBL" id="KIM75807.1"/>
    </source>
</evidence>
<feature type="transmembrane region" description="Helical" evidence="1">
    <location>
        <begin position="123"/>
        <end position="152"/>
    </location>
</feature>
<dbReference type="EMBL" id="KN833042">
    <property type="protein sequence ID" value="KIM75807.1"/>
    <property type="molecule type" value="Genomic_DNA"/>
</dbReference>
<dbReference type="Proteomes" id="UP000054166">
    <property type="component" value="Unassembled WGS sequence"/>
</dbReference>
<keyword evidence="1" id="KW-0472">Membrane</keyword>
<dbReference type="HOGENOM" id="CLU_1315837_0_0_1"/>
<keyword evidence="3" id="KW-1185">Reference proteome</keyword>
<evidence type="ECO:0000313" key="3">
    <source>
        <dbReference type="Proteomes" id="UP000054166"/>
    </source>
</evidence>
<evidence type="ECO:0000256" key="1">
    <source>
        <dbReference type="SAM" id="Phobius"/>
    </source>
</evidence>
<keyword evidence="1" id="KW-0812">Transmembrane</keyword>
<dbReference type="InParanoid" id="A0A0C3BEP9"/>
<organism evidence="2 3">
    <name type="scientific">Piloderma croceum (strain F 1598)</name>
    <dbReference type="NCBI Taxonomy" id="765440"/>
    <lineage>
        <taxon>Eukaryota</taxon>
        <taxon>Fungi</taxon>
        <taxon>Dikarya</taxon>
        <taxon>Basidiomycota</taxon>
        <taxon>Agaricomycotina</taxon>
        <taxon>Agaricomycetes</taxon>
        <taxon>Agaricomycetidae</taxon>
        <taxon>Atheliales</taxon>
        <taxon>Atheliaceae</taxon>
        <taxon>Piloderma</taxon>
    </lineage>
</organism>
<dbReference type="OrthoDB" id="3036455at2759"/>
<gene>
    <name evidence="2" type="ORF">PILCRDRAFT_826956</name>
</gene>
<name>A0A0C3BEP9_PILCF</name>
<keyword evidence="1" id="KW-1133">Transmembrane helix</keyword>
<dbReference type="AlphaFoldDB" id="A0A0C3BEP9"/>
<accession>A0A0C3BEP9</accession>
<reference evidence="3" key="2">
    <citation type="submission" date="2015-01" db="EMBL/GenBank/DDBJ databases">
        <title>Evolutionary Origins and Diversification of the Mycorrhizal Mutualists.</title>
        <authorList>
            <consortium name="DOE Joint Genome Institute"/>
            <consortium name="Mycorrhizal Genomics Consortium"/>
            <person name="Kohler A."/>
            <person name="Kuo A."/>
            <person name="Nagy L.G."/>
            <person name="Floudas D."/>
            <person name="Copeland A."/>
            <person name="Barry K.W."/>
            <person name="Cichocki N."/>
            <person name="Veneault-Fourrey C."/>
            <person name="LaButti K."/>
            <person name="Lindquist E.A."/>
            <person name="Lipzen A."/>
            <person name="Lundell T."/>
            <person name="Morin E."/>
            <person name="Murat C."/>
            <person name="Riley R."/>
            <person name="Ohm R."/>
            <person name="Sun H."/>
            <person name="Tunlid A."/>
            <person name="Henrissat B."/>
            <person name="Grigoriev I.V."/>
            <person name="Hibbett D.S."/>
            <person name="Martin F."/>
        </authorList>
    </citation>
    <scope>NUCLEOTIDE SEQUENCE [LARGE SCALE GENOMIC DNA]</scope>
    <source>
        <strain evidence="3">F 1598</strain>
    </source>
</reference>
<feature type="transmembrane region" description="Helical" evidence="1">
    <location>
        <begin position="164"/>
        <end position="186"/>
    </location>
</feature>
<proteinExistence type="predicted"/>
<feature type="transmembrane region" description="Helical" evidence="1">
    <location>
        <begin position="55"/>
        <end position="76"/>
    </location>
</feature>